<proteinExistence type="predicted"/>
<accession>A0ACC0ZEF6</accession>
<keyword evidence="2" id="KW-1185">Reference proteome</keyword>
<sequence length="451" mass="49324">MYNNRHELQQPPTFTYLSHHPTNHNPDPNSNPNLYYSHSQSALQFPDLTVHPPGIDPGPYSLTHVGFEGQSQYYEDPNVGSSAWVTRQAGPVRYDSWILNVHGCAFHAHELLIFRFNCNACSTGHLPVVCGFQGSLASTTLNISGNSGWTNQSLVSDVTKSIPNPSKSIQPLRCEVCKIDCNSKDVYEKHVSGKKHQRNMQNQLNPTAATLKNSYSTNGQMTFGASGVAAAQELETKKQKLLNGGAAVDSVMVCTVCNIACNGEEMFKKHLYGKKHAAQAGLMSLNGVGQYFAEIKAQNNSFWNKVPKKTKVVQSAWCQTCKINCNSNDVYVKHLQGKKHQKNLENLEKSKNGTSAPTSIAPTAATNPIIGPVEKLEADKSKSVDAQNLPKRSAESQSTKVDLETKKQKVVEGGAAAYAVRVCTICNVVCNSQTVYSYHLAGQKHAAMLKK</sequence>
<evidence type="ECO:0000313" key="1">
    <source>
        <dbReference type="EMBL" id="KAJ0048964.1"/>
    </source>
</evidence>
<dbReference type="Proteomes" id="UP001163603">
    <property type="component" value="Chromosome 2"/>
</dbReference>
<evidence type="ECO:0000313" key="2">
    <source>
        <dbReference type="Proteomes" id="UP001163603"/>
    </source>
</evidence>
<dbReference type="EMBL" id="CM047737">
    <property type="protein sequence ID" value="KAJ0048964.1"/>
    <property type="molecule type" value="Genomic_DNA"/>
</dbReference>
<protein>
    <submittedName>
        <fullName evidence="1">Uncharacterized protein</fullName>
    </submittedName>
</protein>
<comment type="caution">
    <text evidence="1">The sequence shown here is derived from an EMBL/GenBank/DDBJ whole genome shotgun (WGS) entry which is preliminary data.</text>
</comment>
<name>A0ACC0ZEF6_9ROSI</name>
<organism evidence="1 2">
    <name type="scientific">Pistacia integerrima</name>
    <dbReference type="NCBI Taxonomy" id="434235"/>
    <lineage>
        <taxon>Eukaryota</taxon>
        <taxon>Viridiplantae</taxon>
        <taxon>Streptophyta</taxon>
        <taxon>Embryophyta</taxon>
        <taxon>Tracheophyta</taxon>
        <taxon>Spermatophyta</taxon>
        <taxon>Magnoliopsida</taxon>
        <taxon>eudicotyledons</taxon>
        <taxon>Gunneridae</taxon>
        <taxon>Pentapetalae</taxon>
        <taxon>rosids</taxon>
        <taxon>malvids</taxon>
        <taxon>Sapindales</taxon>
        <taxon>Anacardiaceae</taxon>
        <taxon>Pistacia</taxon>
    </lineage>
</organism>
<gene>
    <name evidence="1" type="ORF">Pint_16204</name>
</gene>
<reference evidence="2" key="1">
    <citation type="journal article" date="2023" name="G3 (Bethesda)">
        <title>Genome assembly and association tests identify interacting loci associated with vigor, precocity, and sex in interspecific pistachio rootstocks.</title>
        <authorList>
            <person name="Palmer W."/>
            <person name="Jacygrad E."/>
            <person name="Sagayaradj S."/>
            <person name="Cavanaugh K."/>
            <person name="Han R."/>
            <person name="Bertier L."/>
            <person name="Beede B."/>
            <person name="Kafkas S."/>
            <person name="Golino D."/>
            <person name="Preece J."/>
            <person name="Michelmore R."/>
        </authorList>
    </citation>
    <scope>NUCLEOTIDE SEQUENCE [LARGE SCALE GENOMIC DNA]</scope>
</reference>